<organism evidence="2 3">
    <name type="scientific">Rhodoferax lithotrophicus</name>
    <dbReference type="NCBI Taxonomy" id="2798804"/>
    <lineage>
        <taxon>Bacteria</taxon>
        <taxon>Pseudomonadati</taxon>
        <taxon>Pseudomonadota</taxon>
        <taxon>Betaproteobacteria</taxon>
        <taxon>Burkholderiales</taxon>
        <taxon>Comamonadaceae</taxon>
        <taxon>Rhodoferax</taxon>
    </lineage>
</organism>
<accession>A0ABM7MS31</accession>
<sequence length="182" mass="20125">MTTPTLDLFHCVFAKTIEGQQEIQTRAKKLPPLIRRLLILVDGKQTGQELSAYMTGQNVVDMLTELLAQDCISVVKSSSAPGQTLSTTGVDATSQPALSTPFLQPPETRTPKELEMARNFMINTINAEFGQHMCLTLIEAISSCSSTQELRQQYPSWHKTMSLSRSSSKVLPGLVEKLMRVI</sequence>
<dbReference type="EMBL" id="AP024238">
    <property type="protein sequence ID" value="BCO29160.1"/>
    <property type="molecule type" value="Genomic_DNA"/>
</dbReference>
<evidence type="ECO:0000313" key="2">
    <source>
        <dbReference type="EMBL" id="BCO29160.1"/>
    </source>
</evidence>
<reference evidence="2 3" key="1">
    <citation type="journal article" date="2021" name="Microbiol. Spectr.">
        <title>A Single Bacterium Capable of Oxidation and Reduction of Iron at Circumneutral pH.</title>
        <authorList>
            <person name="Kato S."/>
            <person name="Ohkuma M."/>
        </authorList>
    </citation>
    <scope>NUCLEOTIDE SEQUENCE [LARGE SCALE GENOMIC DNA]</scope>
    <source>
        <strain evidence="2 3">MIZ03</strain>
    </source>
</reference>
<feature type="region of interest" description="Disordered" evidence="1">
    <location>
        <begin position="79"/>
        <end position="99"/>
    </location>
</feature>
<proteinExistence type="predicted"/>
<protein>
    <submittedName>
        <fullName evidence="2">Uncharacterized protein</fullName>
    </submittedName>
</protein>
<dbReference type="Proteomes" id="UP000824366">
    <property type="component" value="Chromosome"/>
</dbReference>
<evidence type="ECO:0000313" key="3">
    <source>
        <dbReference type="Proteomes" id="UP000824366"/>
    </source>
</evidence>
<gene>
    <name evidence="2" type="ORF">MIZ03_4072</name>
</gene>
<dbReference type="RefSeq" id="WP_223905038.1">
    <property type="nucleotide sequence ID" value="NZ_AP024238.1"/>
</dbReference>
<name>A0ABM7MS31_9BURK</name>
<evidence type="ECO:0000256" key="1">
    <source>
        <dbReference type="SAM" id="MobiDB-lite"/>
    </source>
</evidence>
<keyword evidence="3" id="KW-1185">Reference proteome</keyword>